<protein>
    <submittedName>
        <fullName evidence="1">Uncharacterized protein</fullName>
    </submittedName>
</protein>
<dbReference type="AlphaFoldDB" id="H0EQ97"/>
<accession>H0EQ97</accession>
<dbReference type="PANTHER" id="PTHR47784">
    <property type="entry name" value="STEROL UPTAKE CONTROL PROTEIN 2"/>
    <property type="match status" value="1"/>
</dbReference>
<organism evidence="1 2">
    <name type="scientific">Glarea lozoyensis (strain ATCC 74030 / MF5533)</name>
    <dbReference type="NCBI Taxonomy" id="1104152"/>
    <lineage>
        <taxon>Eukaryota</taxon>
        <taxon>Fungi</taxon>
        <taxon>Dikarya</taxon>
        <taxon>Ascomycota</taxon>
        <taxon>Pezizomycotina</taxon>
        <taxon>Leotiomycetes</taxon>
        <taxon>Helotiales</taxon>
        <taxon>Helotiaceae</taxon>
        <taxon>Glarea</taxon>
    </lineage>
</organism>
<sequence>MIKIIQGVRENHRINVLEKAIRSPGKDATIASEHESNDAVWRHDIPVISSDHEYLLHAMLALSAQDMASVNADPVTSQQLKTKAMSHRVTAISALNTAITKGLSRFEQGNAMLATCFALLFQSVYMDDGLAEYMTFIRGTVAVGIQMGIRKDKILFEHLFDDNGEKLVDPAMMKAPLVDSSLVRMALASLEKIQPLCDHVVEVEIYGMLLAAARALITSSRDALQLVMTPITQNEHLDNGDPTKEIRENSGTTGRWFRPLHRNVPDDMLEYYKWPMWVEKEVMGGRVFDGVVRKEDENGEVIDGVVPCFGEWPAKNRGGQIDSRTGVEKVVEDVPCSEIGEIFVDLIFKRFEIAD</sequence>
<dbReference type="HOGENOM" id="CLU_780869_0_0_1"/>
<dbReference type="Pfam" id="PF11951">
    <property type="entry name" value="Fungal_trans_2"/>
    <property type="match status" value="1"/>
</dbReference>
<evidence type="ECO:0000313" key="2">
    <source>
        <dbReference type="Proteomes" id="UP000005446"/>
    </source>
</evidence>
<dbReference type="InterPro" id="IPR053157">
    <property type="entry name" value="Sterol_Uptake_Regulator"/>
</dbReference>
<name>H0EQ97_GLAL7</name>
<dbReference type="EMBL" id="AGUE01000122">
    <property type="protein sequence ID" value="EHK99279.1"/>
    <property type="molecule type" value="Genomic_DNA"/>
</dbReference>
<dbReference type="OrthoDB" id="5229455at2759"/>
<dbReference type="GO" id="GO:0001228">
    <property type="term" value="F:DNA-binding transcription activator activity, RNA polymerase II-specific"/>
    <property type="evidence" value="ECO:0007669"/>
    <property type="project" value="TreeGrafter"/>
</dbReference>
<reference evidence="1 2" key="1">
    <citation type="journal article" date="2012" name="Eukaryot. Cell">
        <title>Genome sequence of the fungus Glarea lozoyensis: the first genome sequence of a species from the Helotiaceae family.</title>
        <authorList>
            <person name="Youssar L."/>
            <person name="Gruening B.A."/>
            <person name="Erxleben A."/>
            <person name="Guenther S."/>
            <person name="Huettel W."/>
        </authorList>
    </citation>
    <scope>NUCLEOTIDE SEQUENCE [LARGE SCALE GENOMIC DNA]</scope>
    <source>
        <strain evidence="2">ATCC 74030 / MF5533</strain>
    </source>
</reference>
<proteinExistence type="predicted"/>
<evidence type="ECO:0000313" key="1">
    <source>
        <dbReference type="EMBL" id="EHK99279.1"/>
    </source>
</evidence>
<dbReference type="InterPro" id="IPR021858">
    <property type="entry name" value="Fun_TF"/>
</dbReference>
<comment type="caution">
    <text evidence="1">The sequence shown here is derived from an EMBL/GenBank/DDBJ whole genome shotgun (WGS) entry which is preliminary data.</text>
</comment>
<dbReference type="InParanoid" id="H0EQ97"/>
<gene>
    <name evidence="1" type="ORF">M7I_4844</name>
</gene>
<dbReference type="Proteomes" id="UP000005446">
    <property type="component" value="Unassembled WGS sequence"/>
</dbReference>
<keyword evidence="2" id="KW-1185">Reference proteome</keyword>
<dbReference type="PANTHER" id="PTHR47784:SF7">
    <property type="entry name" value="ZN(II)2CYS6 TRANSCRIPTION FACTOR (EUROFUNG)"/>
    <property type="match status" value="1"/>
</dbReference>